<gene>
    <name evidence="4 5" type="primary">LOC103120098</name>
</gene>
<evidence type="ECO:0000313" key="5">
    <source>
        <dbReference type="RefSeq" id="XP_060038580.1"/>
    </source>
</evidence>
<dbReference type="InterPro" id="IPR041899">
    <property type="entry name" value="MAGE_WH2"/>
</dbReference>
<dbReference type="InterPro" id="IPR037445">
    <property type="entry name" value="MAGE"/>
</dbReference>
<feature type="compositionally biased region" description="Low complexity" evidence="1">
    <location>
        <begin position="26"/>
        <end position="57"/>
    </location>
</feature>
<evidence type="ECO:0000313" key="4">
    <source>
        <dbReference type="RefSeq" id="XP_007530529.2"/>
    </source>
</evidence>
<feature type="region of interest" description="Disordered" evidence="1">
    <location>
        <begin position="1"/>
        <end position="123"/>
    </location>
</feature>
<dbReference type="PROSITE" id="PS50838">
    <property type="entry name" value="MAGE"/>
    <property type="match status" value="1"/>
</dbReference>
<dbReference type="RefSeq" id="XP_007530529.2">
    <property type="nucleotide sequence ID" value="XM_007530467.2"/>
</dbReference>
<dbReference type="RefSeq" id="XP_060038580.1">
    <property type="nucleotide sequence ID" value="XM_060182597.1"/>
</dbReference>
<dbReference type="AlphaFoldDB" id="A0A1S3A7A8"/>
<dbReference type="STRING" id="9365.ENSEEUP00000001681"/>
<dbReference type="OrthoDB" id="205198at2759"/>
<dbReference type="SMART" id="SM01373">
    <property type="entry name" value="MAGE"/>
    <property type="match status" value="1"/>
</dbReference>
<organism evidence="3 4">
    <name type="scientific">Erinaceus europaeus</name>
    <name type="common">Western European hedgehog</name>
    <dbReference type="NCBI Taxonomy" id="9365"/>
    <lineage>
        <taxon>Eukaryota</taxon>
        <taxon>Metazoa</taxon>
        <taxon>Chordata</taxon>
        <taxon>Craniata</taxon>
        <taxon>Vertebrata</taxon>
        <taxon>Euteleostomi</taxon>
        <taxon>Mammalia</taxon>
        <taxon>Eutheria</taxon>
        <taxon>Laurasiatheria</taxon>
        <taxon>Eulipotyphla</taxon>
        <taxon>Erinaceidae</taxon>
        <taxon>Erinaceinae</taxon>
        <taxon>Erinaceus</taxon>
    </lineage>
</organism>
<accession>A0A1S3A7A8</accession>
<dbReference type="PANTHER" id="PTHR11736:SF153">
    <property type="entry name" value="MELANOMA-ASSOCIATED ANTIGEN 10"/>
    <property type="match status" value="1"/>
</dbReference>
<name>A0A1S3A7A8_ERIEU</name>
<dbReference type="eggNOG" id="KOG4562">
    <property type="taxonomic scope" value="Eukaryota"/>
</dbReference>
<dbReference type="Gene3D" id="1.10.10.1200">
    <property type="entry name" value="MAGE homology domain, winged helix WH1 motif"/>
    <property type="match status" value="1"/>
</dbReference>
<reference evidence="4 5" key="1">
    <citation type="submission" date="2025-05" db="UniProtKB">
        <authorList>
            <consortium name="RefSeq"/>
        </authorList>
    </citation>
    <scope>IDENTIFICATION</scope>
</reference>
<dbReference type="GO" id="GO:0005634">
    <property type="term" value="C:nucleus"/>
    <property type="evidence" value="ECO:0007669"/>
    <property type="project" value="TreeGrafter"/>
</dbReference>
<proteinExistence type="predicted"/>
<evidence type="ECO:0000313" key="3">
    <source>
        <dbReference type="Proteomes" id="UP001652624"/>
    </source>
</evidence>
<evidence type="ECO:0000259" key="2">
    <source>
        <dbReference type="PROSITE" id="PS50838"/>
    </source>
</evidence>
<feature type="compositionally biased region" description="Acidic residues" evidence="1">
    <location>
        <begin position="58"/>
        <end position="67"/>
    </location>
</feature>
<keyword evidence="3" id="KW-1185">Reference proteome</keyword>
<sequence>MPGNLNHHRAVSGTQSFGEGTGDDCSSSSSSSSSQSWPSPCFSSTTSSSCYPLTSSTPEDELSEDDVGSLSSSPESASFYVTWENSHPSGEAAEEQDEDEDEGPSTSWQAQLSCRAPPRSTSHDKVSDMVAFLLQKYRCKEHTSKAEMLSRVLQGEQEHFANTFRQASACMQLVFGVDVQELEPDSNIFTLVNTLGLTLDSTDSLPKMGILVLVLSVIYMEGERASEEEVWDALRVMGVYSGQKHDIYGEPRELLTRVWVQERYLQYEQAAGSWPPRYDFLWGSRAHMETNKLKILQFLANINESDPRAFPLWYEKALKERQDQSQDKVDELPSTVGASPGVPSRSLSPK</sequence>
<dbReference type="PANTHER" id="PTHR11736">
    <property type="entry name" value="MELANOMA-ASSOCIATED ANTIGEN MAGE ANTIGEN"/>
    <property type="match status" value="1"/>
</dbReference>
<feature type="compositionally biased region" description="Basic and acidic residues" evidence="1">
    <location>
        <begin position="321"/>
        <end position="331"/>
    </location>
</feature>
<dbReference type="InParanoid" id="A0A1S3A7A8"/>
<dbReference type="InterPro" id="IPR041898">
    <property type="entry name" value="MAGE_WH1"/>
</dbReference>
<feature type="compositionally biased region" description="Basic residues" evidence="1">
    <location>
        <begin position="1"/>
        <end position="10"/>
    </location>
</feature>
<dbReference type="GO" id="GO:0000122">
    <property type="term" value="P:negative regulation of transcription by RNA polymerase II"/>
    <property type="evidence" value="ECO:0007669"/>
    <property type="project" value="TreeGrafter"/>
</dbReference>
<protein>
    <submittedName>
        <fullName evidence="4 5">Melanoma-associated antigen 10</fullName>
    </submittedName>
</protein>
<dbReference type="Pfam" id="PF01454">
    <property type="entry name" value="MAGE"/>
    <property type="match status" value="1"/>
</dbReference>
<dbReference type="InterPro" id="IPR002190">
    <property type="entry name" value="MHD_dom"/>
</dbReference>
<dbReference type="Proteomes" id="UP001652624">
    <property type="component" value="Chromosome X"/>
</dbReference>
<feature type="compositionally biased region" description="Acidic residues" evidence="1">
    <location>
        <begin position="92"/>
        <end position="103"/>
    </location>
</feature>
<feature type="domain" description="MAGE" evidence="2">
    <location>
        <begin position="122"/>
        <end position="317"/>
    </location>
</feature>
<dbReference type="Gene3D" id="1.10.10.1210">
    <property type="entry name" value="MAGE homology domain, winged helix WH2 motif"/>
    <property type="match status" value="1"/>
</dbReference>
<dbReference type="GeneID" id="103120098"/>
<evidence type="ECO:0000256" key="1">
    <source>
        <dbReference type="SAM" id="MobiDB-lite"/>
    </source>
</evidence>
<feature type="region of interest" description="Disordered" evidence="1">
    <location>
        <begin position="321"/>
        <end position="350"/>
    </location>
</feature>